<evidence type="ECO:0000256" key="1">
    <source>
        <dbReference type="SAM" id="MobiDB-lite"/>
    </source>
</evidence>
<dbReference type="GO" id="GO:0003950">
    <property type="term" value="F:NAD+ poly-ADP-ribosyltransferase activity"/>
    <property type="evidence" value="ECO:0007669"/>
    <property type="project" value="InterPro"/>
</dbReference>
<reference evidence="4 5" key="2">
    <citation type="submission" date="2024-05" db="EMBL/GenBank/DDBJ databases">
        <authorList>
            <person name="Chen Y."/>
            <person name="Shah S."/>
            <person name="Dougan E. K."/>
            <person name="Thang M."/>
            <person name="Chan C."/>
        </authorList>
    </citation>
    <scope>NUCLEOTIDE SEQUENCE [LARGE SCALE GENOMIC DNA]</scope>
</reference>
<evidence type="ECO:0000313" key="4">
    <source>
        <dbReference type="EMBL" id="CAL4793941.1"/>
    </source>
</evidence>
<dbReference type="Gene3D" id="3.90.228.10">
    <property type="match status" value="1"/>
</dbReference>
<feature type="region of interest" description="Disordered" evidence="1">
    <location>
        <begin position="32"/>
        <end position="73"/>
    </location>
</feature>
<gene>
    <name evidence="3" type="ORF">C1SCF055_LOCUS32251</name>
</gene>
<dbReference type="Proteomes" id="UP001152797">
    <property type="component" value="Unassembled WGS sequence"/>
</dbReference>
<name>A0A9P1GDR3_9DINO</name>
<dbReference type="AlphaFoldDB" id="A0A9P1GDR3"/>
<feature type="domain" description="PARP catalytic" evidence="2">
    <location>
        <begin position="266"/>
        <end position="375"/>
    </location>
</feature>
<keyword evidence="5" id="KW-1185">Reference proteome</keyword>
<reference evidence="3" key="1">
    <citation type="submission" date="2022-10" db="EMBL/GenBank/DDBJ databases">
        <authorList>
            <person name="Chen Y."/>
            <person name="Dougan E. K."/>
            <person name="Chan C."/>
            <person name="Rhodes N."/>
            <person name="Thang M."/>
        </authorList>
    </citation>
    <scope>NUCLEOTIDE SEQUENCE</scope>
</reference>
<dbReference type="InterPro" id="IPR012317">
    <property type="entry name" value="Poly(ADP-ribose)pol_cat_dom"/>
</dbReference>
<dbReference type="EMBL" id="CAMXCT020003868">
    <property type="protein sequence ID" value="CAL1160004.1"/>
    <property type="molecule type" value="Genomic_DNA"/>
</dbReference>
<feature type="compositionally biased region" description="Polar residues" evidence="1">
    <location>
        <begin position="32"/>
        <end position="42"/>
    </location>
</feature>
<evidence type="ECO:0000313" key="5">
    <source>
        <dbReference type="Proteomes" id="UP001152797"/>
    </source>
</evidence>
<dbReference type="OrthoDB" id="6133115at2759"/>
<protein>
    <submittedName>
        <fullName evidence="4">PARP catalytic domain-containing protein</fullName>
    </submittedName>
</protein>
<feature type="compositionally biased region" description="Acidic residues" evidence="1">
    <location>
        <begin position="189"/>
        <end position="199"/>
    </location>
</feature>
<dbReference type="EMBL" id="CAMXCT030003868">
    <property type="protein sequence ID" value="CAL4793941.1"/>
    <property type="molecule type" value="Genomic_DNA"/>
</dbReference>
<dbReference type="EMBL" id="CAMXCT010003868">
    <property type="protein sequence ID" value="CAI4006629.1"/>
    <property type="molecule type" value="Genomic_DNA"/>
</dbReference>
<sequence>MASVDVFDVETKEVSWNTRKGHRHLLLGSGKGRSSFSHSVSSKWLRRQQPRPETLTMELQGSSESKGRKQAMPRRYAEESEHCMVKSAREALEWQSHESCELWWWHFGDDSDDDDDDDLDVEIAWKRQFTAGSSASTASSSASANASNASKAARWEKAQALAEDVAQKLRMTMPCVLPSAPSVEKEPEIPEVEEYEEVEGPISHASRFEVRPVGAGAPPANLLDLHDEVLKSAGRATSQAKKWRNRRYKINQPALYPCEEFVSPKSEEYDVVTRYFEATLGQRCSIQSLTRLPAPQEAASRRAFRTDGDHTVMFHGCRSEVNERNIVTNGFRVSSCLSGGRNFGTWFAYKADYSNIGYAFDDRKGWRHIFICVVSYYHTVLDNGTMRVVGQGCAYPQWLLRYKLQPLPCPTPAAAPAAAPVRPPAPGTTFGLEAAVTRGNERTWYVVRNGKWELEKT</sequence>
<evidence type="ECO:0000313" key="3">
    <source>
        <dbReference type="EMBL" id="CAI4006629.1"/>
    </source>
</evidence>
<accession>A0A9P1GDR3</accession>
<comment type="caution">
    <text evidence="3">The sequence shown here is derived from an EMBL/GenBank/DDBJ whole genome shotgun (WGS) entry which is preliminary data.</text>
</comment>
<organism evidence="3">
    <name type="scientific">Cladocopium goreaui</name>
    <dbReference type="NCBI Taxonomy" id="2562237"/>
    <lineage>
        <taxon>Eukaryota</taxon>
        <taxon>Sar</taxon>
        <taxon>Alveolata</taxon>
        <taxon>Dinophyceae</taxon>
        <taxon>Suessiales</taxon>
        <taxon>Symbiodiniaceae</taxon>
        <taxon>Cladocopium</taxon>
    </lineage>
</organism>
<feature type="region of interest" description="Disordered" evidence="1">
    <location>
        <begin position="181"/>
        <end position="200"/>
    </location>
</feature>
<dbReference type="Pfam" id="PF00644">
    <property type="entry name" value="PARP"/>
    <property type="match status" value="1"/>
</dbReference>
<proteinExistence type="predicted"/>
<evidence type="ECO:0000259" key="2">
    <source>
        <dbReference type="Pfam" id="PF00644"/>
    </source>
</evidence>
<dbReference type="SUPFAM" id="SSF56399">
    <property type="entry name" value="ADP-ribosylation"/>
    <property type="match status" value="1"/>
</dbReference>